<keyword evidence="1" id="KW-0413">Isomerase</keyword>
<dbReference type="Proteomes" id="UP000008367">
    <property type="component" value="Unassembled WGS sequence"/>
</dbReference>
<gene>
    <name evidence="1" type="ORF">VCHENC02_5680</name>
</gene>
<proteinExistence type="predicted"/>
<sequence length="79" mass="8697">MIKDEIHQALGGEVTLIDSGEAIARRVKALLLSDMKEESQEEGSKKIYASAPPWQEDALNTCLATLGFNPVQVYRHQGV</sequence>
<reference evidence="1 2" key="1">
    <citation type="submission" date="2012-10" db="EMBL/GenBank/DDBJ databases">
        <title>Genome sequence of Vibrio Cholerae HENC-02.</title>
        <authorList>
            <person name="Eppinger M."/>
            <person name="Hasan N.A."/>
            <person name="Sengamalay N."/>
            <person name="Hine E."/>
            <person name="Su Q."/>
            <person name="Daugherty S.C."/>
            <person name="Young S."/>
            <person name="Sadzewicz L."/>
            <person name="Tallon L."/>
            <person name="Cebula T.A."/>
            <person name="Ravel J."/>
            <person name="Colwell R.R."/>
        </authorList>
    </citation>
    <scope>NUCLEOTIDE SEQUENCE [LARGE SCALE GENOMIC DNA]</scope>
    <source>
        <strain evidence="1 2">HENC-02</strain>
    </source>
</reference>
<accession>A0A454CPV0</accession>
<dbReference type="AlphaFoldDB" id="A0A454CPV0"/>
<dbReference type="Gene3D" id="3.40.50.1860">
    <property type="match status" value="2"/>
</dbReference>
<comment type="caution">
    <text evidence="1">The sequence shown here is derived from an EMBL/GenBank/DDBJ whole genome shotgun (WGS) entry which is preliminary data.</text>
</comment>
<dbReference type="SUPFAM" id="SSF53681">
    <property type="entry name" value="Aspartate/glutamate racemase"/>
    <property type="match status" value="1"/>
</dbReference>
<dbReference type="STRING" id="669.AL538_08810"/>
<protein>
    <submittedName>
        <fullName evidence="1">Glutamate racemase</fullName>
        <ecNumber evidence="1">5.1.1.3</ecNumber>
    </submittedName>
</protein>
<name>A0A454CPV0_VIBHA</name>
<dbReference type="InterPro" id="IPR001920">
    <property type="entry name" value="Asp/Glu_race"/>
</dbReference>
<dbReference type="EMBL" id="AJSR01002538">
    <property type="protein sequence ID" value="EKM28423.1"/>
    <property type="molecule type" value="Genomic_DNA"/>
</dbReference>
<evidence type="ECO:0000313" key="2">
    <source>
        <dbReference type="Proteomes" id="UP000008367"/>
    </source>
</evidence>
<organism evidence="1 2">
    <name type="scientific">Vibrio harveyi</name>
    <name type="common">Beneckea harveyi</name>
    <dbReference type="NCBI Taxonomy" id="669"/>
    <lineage>
        <taxon>Bacteria</taxon>
        <taxon>Pseudomonadati</taxon>
        <taxon>Pseudomonadota</taxon>
        <taxon>Gammaproteobacteria</taxon>
        <taxon>Vibrionales</taxon>
        <taxon>Vibrionaceae</taxon>
        <taxon>Vibrio</taxon>
    </lineage>
</organism>
<dbReference type="EC" id="5.1.1.3" evidence="1"/>
<evidence type="ECO:0000313" key="1">
    <source>
        <dbReference type="EMBL" id="EKM28423.1"/>
    </source>
</evidence>
<dbReference type="GO" id="GO:0008881">
    <property type="term" value="F:glutamate racemase activity"/>
    <property type="evidence" value="ECO:0007669"/>
    <property type="project" value="UniProtKB-EC"/>
</dbReference>